<dbReference type="RefSeq" id="WP_062557915.1">
    <property type="nucleotide sequence ID" value="NZ_CP013341.1"/>
</dbReference>
<dbReference type="KEGG" id="nur:ATY38_02610"/>
<sequence length="124" mass="13965">MRKYPVHPLILMLIISILTNGLSLSFRGEVFAHELDHIRQSLSADPTTHLELHQNNVAWDGVDLDAVTHLCLHSVGQYQPFFFNSFPHIPDLILTEAITAFISSFIPETIPDLPLRPPRSISLS</sequence>
<name>A0A0S3AGR8_9PROT</name>
<dbReference type="Proteomes" id="UP000182882">
    <property type="component" value="Unassembled WGS sequence"/>
</dbReference>
<dbReference type="EMBL" id="FNLN01000004">
    <property type="protein sequence ID" value="SDT85210.1"/>
    <property type="molecule type" value="Genomic_DNA"/>
</dbReference>
<gene>
    <name evidence="1" type="ORF">SAMN05216406_1045</name>
    <name evidence="2" type="ORF">SAMN06297164_1029</name>
</gene>
<dbReference type="EMBL" id="OCMU01000001">
    <property type="protein sequence ID" value="SOD17150.1"/>
    <property type="molecule type" value="Genomic_DNA"/>
</dbReference>
<dbReference type="Proteomes" id="UP000219335">
    <property type="component" value="Unassembled WGS sequence"/>
</dbReference>
<reference evidence="2 4" key="3">
    <citation type="submission" date="2017-09" db="EMBL/GenBank/DDBJ databases">
        <authorList>
            <person name="Ehlers B."/>
            <person name="Leendertz F.H."/>
        </authorList>
    </citation>
    <scope>NUCLEOTIDE SEQUENCE [LARGE SCALE GENOMIC DNA]</scope>
    <source>
        <strain evidence="2 4">Nm42</strain>
    </source>
</reference>
<proteinExistence type="predicted"/>
<organism evidence="1 3">
    <name type="scientific">Nitrosomonas ureae</name>
    <dbReference type="NCBI Taxonomy" id="44577"/>
    <lineage>
        <taxon>Bacteria</taxon>
        <taxon>Pseudomonadati</taxon>
        <taxon>Pseudomonadota</taxon>
        <taxon>Betaproteobacteria</taxon>
        <taxon>Nitrosomonadales</taxon>
        <taxon>Nitrosomonadaceae</taxon>
        <taxon>Nitrosomonas</taxon>
    </lineage>
</organism>
<reference evidence="3" key="1">
    <citation type="submission" date="2016-10" db="EMBL/GenBank/DDBJ databases">
        <authorList>
            <person name="Varghese N."/>
            <person name="Submissions S."/>
        </authorList>
    </citation>
    <scope>NUCLEOTIDE SEQUENCE [LARGE SCALE GENOMIC DNA]</scope>
    <source>
        <strain evidence="3">Nm10</strain>
    </source>
</reference>
<evidence type="ECO:0000313" key="1">
    <source>
        <dbReference type="EMBL" id="SDT85210.1"/>
    </source>
</evidence>
<accession>A0A0S3AGR8</accession>
<evidence type="ECO:0000313" key="4">
    <source>
        <dbReference type="Proteomes" id="UP000219335"/>
    </source>
</evidence>
<reference evidence="1" key="2">
    <citation type="submission" date="2016-10" db="EMBL/GenBank/DDBJ databases">
        <authorList>
            <person name="de Groot N.N."/>
        </authorList>
    </citation>
    <scope>NUCLEOTIDE SEQUENCE [LARGE SCALE GENOMIC DNA]</scope>
    <source>
        <strain evidence="1">Nm10</strain>
    </source>
</reference>
<evidence type="ECO:0000313" key="3">
    <source>
        <dbReference type="Proteomes" id="UP000182882"/>
    </source>
</evidence>
<keyword evidence="3" id="KW-1185">Reference proteome</keyword>
<evidence type="ECO:0000313" key="2">
    <source>
        <dbReference type="EMBL" id="SOD17150.1"/>
    </source>
</evidence>
<protein>
    <submittedName>
        <fullName evidence="1">Uncharacterized protein</fullName>
    </submittedName>
</protein>
<dbReference type="AlphaFoldDB" id="A0A0S3AGR8"/>